<name>A0A9D9EP33_9SPIR</name>
<evidence type="ECO:0000313" key="5">
    <source>
        <dbReference type="EMBL" id="MBO8450490.1"/>
    </source>
</evidence>
<proteinExistence type="predicted"/>
<evidence type="ECO:0000313" key="6">
    <source>
        <dbReference type="Proteomes" id="UP000823616"/>
    </source>
</evidence>
<comment type="caution">
    <text evidence="5">The sequence shown here is derived from an EMBL/GenBank/DDBJ whole genome shotgun (WGS) entry which is preliminary data.</text>
</comment>
<evidence type="ECO:0000256" key="1">
    <source>
        <dbReference type="ARBA" id="ARBA00022490"/>
    </source>
</evidence>
<dbReference type="Pfam" id="PF04079">
    <property type="entry name" value="SMC_ScpB"/>
    <property type="match status" value="1"/>
</dbReference>
<dbReference type="PANTHER" id="PTHR34298">
    <property type="entry name" value="SEGREGATION AND CONDENSATION PROTEIN B"/>
    <property type="match status" value="1"/>
</dbReference>
<organism evidence="5 6">
    <name type="scientific">Candidatus Avitreponema avistercoris</name>
    <dbReference type="NCBI Taxonomy" id="2840705"/>
    <lineage>
        <taxon>Bacteria</taxon>
        <taxon>Pseudomonadati</taxon>
        <taxon>Spirochaetota</taxon>
        <taxon>Spirochaetia</taxon>
        <taxon>Spirochaetales</taxon>
        <taxon>Candidatus Avitreponema</taxon>
    </lineage>
</organism>
<dbReference type="InterPro" id="IPR036390">
    <property type="entry name" value="WH_DNA-bd_sf"/>
</dbReference>
<dbReference type="SUPFAM" id="SSF46785">
    <property type="entry name" value="Winged helix' DNA-binding domain"/>
    <property type="match status" value="2"/>
</dbReference>
<keyword evidence="3" id="KW-0159">Chromosome partition</keyword>
<dbReference type="NCBIfam" id="TIGR00281">
    <property type="entry name" value="SMC-Scp complex subunit ScpB"/>
    <property type="match status" value="1"/>
</dbReference>
<dbReference type="GO" id="GO:0051304">
    <property type="term" value="P:chromosome separation"/>
    <property type="evidence" value="ECO:0007669"/>
    <property type="project" value="InterPro"/>
</dbReference>
<dbReference type="GO" id="GO:0051301">
    <property type="term" value="P:cell division"/>
    <property type="evidence" value="ECO:0007669"/>
    <property type="project" value="UniProtKB-KW"/>
</dbReference>
<gene>
    <name evidence="5" type="primary">scpB</name>
    <name evidence="5" type="ORF">IAA96_05225</name>
</gene>
<reference evidence="5" key="2">
    <citation type="journal article" date="2021" name="PeerJ">
        <title>Extensive microbial diversity within the chicken gut microbiome revealed by metagenomics and culture.</title>
        <authorList>
            <person name="Gilroy R."/>
            <person name="Ravi A."/>
            <person name="Getino M."/>
            <person name="Pursley I."/>
            <person name="Horton D.L."/>
            <person name="Alikhan N.F."/>
            <person name="Baker D."/>
            <person name="Gharbi K."/>
            <person name="Hall N."/>
            <person name="Watson M."/>
            <person name="Adriaenssens E.M."/>
            <person name="Foster-Nyarko E."/>
            <person name="Jarju S."/>
            <person name="Secka A."/>
            <person name="Antonio M."/>
            <person name="Oren A."/>
            <person name="Chaudhuri R.R."/>
            <person name="La Ragione R."/>
            <person name="Hildebrand F."/>
            <person name="Pallen M.J."/>
        </authorList>
    </citation>
    <scope>NUCLEOTIDE SEQUENCE</scope>
    <source>
        <strain evidence="5">B3-4054</strain>
    </source>
</reference>
<protein>
    <submittedName>
        <fullName evidence="5">SMC-Scp complex subunit ScpB</fullName>
    </submittedName>
</protein>
<sequence>MEKETALVEAVLYLETEPLPEDTIARITGLSREIVSEALERLKTRCSGEDSGLEVMQISGGWMLGPKKELWESLKDRYGKKAEGRLSRAAMETLSIIAYSQPVTRAEIEAIRGTSPDNMIRLLMERNLIKEVGKKDVPGKPVQFGTTKEFLKLFKMNSIADLPRLDEPENSRFELAR</sequence>
<dbReference type="PANTHER" id="PTHR34298:SF2">
    <property type="entry name" value="SEGREGATION AND CONDENSATION PROTEIN B"/>
    <property type="match status" value="1"/>
</dbReference>
<evidence type="ECO:0000256" key="3">
    <source>
        <dbReference type="ARBA" id="ARBA00022829"/>
    </source>
</evidence>
<dbReference type="Gene3D" id="1.10.10.10">
    <property type="entry name" value="Winged helix-like DNA-binding domain superfamily/Winged helix DNA-binding domain"/>
    <property type="match status" value="2"/>
</dbReference>
<dbReference type="EMBL" id="JADIMS010000091">
    <property type="protein sequence ID" value="MBO8450490.1"/>
    <property type="molecule type" value="Genomic_DNA"/>
</dbReference>
<keyword evidence="1" id="KW-0963">Cytoplasm</keyword>
<accession>A0A9D9EP33</accession>
<dbReference type="AlphaFoldDB" id="A0A9D9EP33"/>
<dbReference type="InterPro" id="IPR005234">
    <property type="entry name" value="ScpB_csome_segregation"/>
</dbReference>
<dbReference type="Proteomes" id="UP000823616">
    <property type="component" value="Unassembled WGS sequence"/>
</dbReference>
<keyword evidence="2" id="KW-0132">Cell division</keyword>
<keyword evidence="4" id="KW-0131">Cell cycle</keyword>
<evidence type="ECO:0000256" key="2">
    <source>
        <dbReference type="ARBA" id="ARBA00022618"/>
    </source>
</evidence>
<dbReference type="PIRSF" id="PIRSF019345">
    <property type="entry name" value="ScpB"/>
    <property type="match status" value="1"/>
</dbReference>
<evidence type="ECO:0000256" key="4">
    <source>
        <dbReference type="ARBA" id="ARBA00023306"/>
    </source>
</evidence>
<reference evidence="5" key="1">
    <citation type="submission" date="2020-10" db="EMBL/GenBank/DDBJ databases">
        <authorList>
            <person name="Gilroy R."/>
        </authorList>
    </citation>
    <scope>NUCLEOTIDE SEQUENCE</scope>
    <source>
        <strain evidence="5">B3-4054</strain>
    </source>
</reference>
<dbReference type="InterPro" id="IPR036388">
    <property type="entry name" value="WH-like_DNA-bd_sf"/>
</dbReference>